<keyword evidence="5" id="KW-1185">Reference proteome</keyword>
<evidence type="ECO:0000259" key="3">
    <source>
        <dbReference type="Pfam" id="PF01471"/>
    </source>
</evidence>
<feature type="region of interest" description="Disordered" evidence="1">
    <location>
        <begin position="43"/>
        <end position="65"/>
    </location>
</feature>
<feature type="domain" description="Peptidoglycan binding-like" evidence="3">
    <location>
        <begin position="65"/>
        <end position="112"/>
    </location>
</feature>
<dbReference type="STRING" id="398580.Dshi_0893"/>
<dbReference type="InterPro" id="IPR036366">
    <property type="entry name" value="PGBDSf"/>
</dbReference>
<feature type="chain" id="PRO_5002723053" evidence="2">
    <location>
        <begin position="24"/>
        <end position="430"/>
    </location>
</feature>
<dbReference type="Gene3D" id="1.10.101.10">
    <property type="entry name" value="PGBD-like superfamily/PGBD"/>
    <property type="match status" value="1"/>
</dbReference>
<accession>A8LRI8</accession>
<name>A8LRI8_DINSH</name>
<protein>
    <submittedName>
        <fullName evidence="4">Peptidoglycan-binding domain 1 protein</fullName>
    </submittedName>
</protein>
<dbReference type="Pfam" id="PF01471">
    <property type="entry name" value="PG_binding_1"/>
    <property type="match status" value="1"/>
</dbReference>
<gene>
    <name evidence="4" type="ordered locus">Dshi_0893</name>
</gene>
<dbReference type="SUPFAM" id="SSF47090">
    <property type="entry name" value="PGBD-like"/>
    <property type="match status" value="1"/>
</dbReference>
<dbReference type="InterPro" id="IPR002477">
    <property type="entry name" value="Peptidoglycan-bd-like"/>
</dbReference>
<dbReference type="HOGENOM" id="CLU_047388_0_0_5"/>
<evidence type="ECO:0000313" key="4">
    <source>
        <dbReference type="EMBL" id="ABV92638.1"/>
    </source>
</evidence>
<sequence length="430" mass="44552">MHIQSAISILLAVALFAPSAAKAGFHENLLEQLGREIIDEMFEDPPAASPPASPPRTVESPQRQENRRVQSALNAFGFPAGVVDGDLGPRSRAAIGAYQAFMGFPGTGFLDEYQKGVLLNAHRRLQAGDGAAFPNVLAAEGTKGLLKAFTPTVGPSTYPDPQVAQGGRIGAPGAPFGGPEDLGVVPDLPVAVPSLPQAGPTATRMSERCEFVALTTRINQGLIQADAMLDADQALSEQFCEARSFALAAGQSYAVQIGFEEAQLVEICTRISAALGPVRAMMAGQSAQAVQARVVELGASLGMANLPKLAAYGKLCTAQGYRLDDAEIALSGALLSFAAGQRPHAELLAHHAREGFGLAAQGAAAFSWYDIALDALERGATPAFLPSKSAQRVAVMRAAIKSGQLQADTVGAVPMVPASGGGIPDLPLPQ</sequence>
<dbReference type="AlphaFoldDB" id="A8LRI8"/>
<feature type="signal peptide" evidence="2">
    <location>
        <begin position="1"/>
        <end position="23"/>
    </location>
</feature>
<evidence type="ECO:0000256" key="2">
    <source>
        <dbReference type="SAM" id="SignalP"/>
    </source>
</evidence>
<evidence type="ECO:0000313" key="5">
    <source>
        <dbReference type="Proteomes" id="UP000006833"/>
    </source>
</evidence>
<evidence type="ECO:0000256" key="1">
    <source>
        <dbReference type="SAM" id="MobiDB-lite"/>
    </source>
</evidence>
<proteinExistence type="predicted"/>
<dbReference type="EMBL" id="CP000830">
    <property type="protein sequence ID" value="ABV92638.1"/>
    <property type="molecule type" value="Genomic_DNA"/>
</dbReference>
<organism evidence="4 5">
    <name type="scientific">Dinoroseobacter shibae (strain DSM 16493 / NCIMB 14021 / DFL 12)</name>
    <dbReference type="NCBI Taxonomy" id="398580"/>
    <lineage>
        <taxon>Bacteria</taxon>
        <taxon>Pseudomonadati</taxon>
        <taxon>Pseudomonadota</taxon>
        <taxon>Alphaproteobacteria</taxon>
        <taxon>Rhodobacterales</taxon>
        <taxon>Roseobacteraceae</taxon>
        <taxon>Dinoroseobacter</taxon>
    </lineage>
</organism>
<dbReference type="OrthoDB" id="7444491at2"/>
<dbReference type="InterPro" id="IPR036365">
    <property type="entry name" value="PGBD-like_sf"/>
</dbReference>
<dbReference type="Proteomes" id="UP000006833">
    <property type="component" value="Chromosome"/>
</dbReference>
<reference evidence="5" key="1">
    <citation type="journal article" date="2010" name="ISME J.">
        <title>The complete genome sequence of the algal symbiont Dinoroseobacter shibae: a hitchhiker's guide to life in the sea.</title>
        <authorList>
            <person name="Wagner-Dobler I."/>
            <person name="Ballhausen B."/>
            <person name="Berger M."/>
            <person name="Brinkhoff T."/>
            <person name="Buchholz I."/>
            <person name="Bunk B."/>
            <person name="Cypionka H."/>
            <person name="Daniel R."/>
            <person name="Drepper T."/>
            <person name="Gerdts G."/>
            <person name="Hahnke S."/>
            <person name="Han C."/>
            <person name="Jahn D."/>
            <person name="Kalhoefer D."/>
            <person name="Kiss H."/>
            <person name="Klenk H.P."/>
            <person name="Kyrpides N."/>
            <person name="Liebl W."/>
            <person name="Liesegang H."/>
            <person name="Meincke L."/>
            <person name="Pati A."/>
            <person name="Petersen J."/>
            <person name="Piekarski T."/>
            <person name="Pommerenke C."/>
            <person name="Pradella S."/>
            <person name="Pukall R."/>
            <person name="Rabus R."/>
            <person name="Stackebrandt E."/>
            <person name="Thole S."/>
            <person name="Thompson L."/>
            <person name="Tielen P."/>
            <person name="Tomasch J."/>
            <person name="von Jan M."/>
            <person name="Wanphrut N."/>
            <person name="Wichels A."/>
            <person name="Zech H."/>
            <person name="Simon M."/>
        </authorList>
    </citation>
    <scope>NUCLEOTIDE SEQUENCE [LARGE SCALE GENOMIC DNA]</scope>
    <source>
        <strain evidence="5">DSM 16493 / NCIMB 14021 / DFL 12</strain>
    </source>
</reference>
<dbReference type="eggNOG" id="COG3409">
    <property type="taxonomic scope" value="Bacteria"/>
</dbReference>
<dbReference type="KEGG" id="dsh:Dshi_0893"/>
<keyword evidence="2" id="KW-0732">Signal</keyword>